<keyword evidence="2" id="KW-0328">Glycosyltransferase</keyword>
<dbReference type="SUPFAM" id="SSF53756">
    <property type="entry name" value="UDP-Glycosyltransferase/glycogen phosphorylase"/>
    <property type="match status" value="1"/>
</dbReference>
<dbReference type="Proteomes" id="UP000095395">
    <property type="component" value="Unassembled WGS sequence"/>
</dbReference>
<sequence length="389" mass="44475">MKLPYVDYINDKHFEWENKVKKVVIITNAPAPYRVAFFKYIQNKDSEYSFHVIYASENRQIGRQWDVPEEELGSHTFLECKVITIHRKYDDKRIVLSMGITKELELQKPDIVICMEYNATILQAVHWCRRKKVPFLSWSDGTANSEKAIGKLQRIFRKYVIHRAAGFISSSTATMKHQISFGAKPELCHKSLLTVDIDKYLMKKEENNQPGKTLLYVGSLIGRKGIDLLIPALAETDREIRLVIVGEGSEEQELRRQAEECKIADRVTWKGYLEGEALRQCYLESDVFILPTREDCYGLVILEAMCASLPVIASKYADGAFDLMEDGVQGRIVDPYNTAELAQAIDEIFADPGKLRRMQEASYIRAQQFAIPVVAEGFYEALDATDIPK</sequence>
<dbReference type="AlphaFoldDB" id="A0A173XJF2"/>
<dbReference type="EMBL" id="CYYR01000003">
    <property type="protein sequence ID" value="CUN51981.1"/>
    <property type="molecule type" value="Genomic_DNA"/>
</dbReference>
<evidence type="ECO:0000313" key="3">
    <source>
        <dbReference type="Proteomes" id="UP000095395"/>
    </source>
</evidence>
<feature type="domain" description="Glycosyl transferase family 1" evidence="1">
    <location>
        <begin position="202"/>
        <end position="363"/>
    </location>
</feature>
<organism evidence="2 3">
    <name type="scientific">Roseburia inulinivorans</name>
    <dbReference type="NCBI Taxonomy" id="360807"/>
    <lineage>
        <taxon>Bacteria</taxon>
        <taxon>Bacillati</taxon>
        <taxon>Bacillota</taxon>
        <taxon>Clostridia</taxon>
        <taxon>Lachnospirales</taxon>
        <taxon>Lachnospiraceae</taxon>
        <taxon>Roseburia</taxon>
    </lineage>
</organism>
<dbReference type="GO" id="GO:0016757">
    <property type="term" value="F:glycosyltransferase activity"/>
    <property type="evidence" value="ECO:0007669"/>
    <property type="project" value="UniProtKB-KW"/>
</dbReference>
<dbReference type="InterPro" id="IPR050194">
    <property type="entry name" value="Glycosyltransferase_grp1"/>
</dbReference>
<dbReference type="Gene3D" id="3.40.50.2000">
    <property type="entry name" value="Glycogen Phosphorylase B"/>
    <property type="match status" value="2"/>
</dbReference>
<dbReference type="EC" id="2.4.1.57" evidence="2"/>
<protein>
    <submittedName>
        <fullName evidence="2">GDP-mannose-dependent alpha-(1-6)-phosphatidylinositol monomannoside mannosyltransferase</fullName>
        <ecNumber evidence="2">2.4.1.57</ecNumber>
    </submittedName>
</protein>
<dbReference type="PANTHER" id="PTHR45947:SF3">
    <property type="entry name" value="SULFOQUINOVOSYL TRANSFERASE SQD2"/>
    <property type="match status" value="1"/>
</dbReference>
<accession>A0A173XJF2</accession>
<gene>
    <name evidence="2" type="primary">pimB_1</name>
    <name evidence="2" type="ORF">ERS852392_00616</name>
</gene>
<name>A0A173XJF2_9FIRM</name>
<dbReference type="CDD" id="cd03801">
    <property type="entry name" value="GT4_PimA-like"/>
    <property type="match status" value="1"/>
</dbReference>
<dbReference type="InterPro" id="IPR001296">
    <property type="entry name" value="Glyco_trans_1"/>
</dbReference>
<dbReference type="Pfam" id="PF00534">
    <property type="entry name" value="Glycos_transf_1"/>
    <property type="match status" value="1"/>
</dbReference>
<keyword evidence="2" id="KW-0808">Transferase</keyword>
<evidence type="ECO:0000313" key="2">
    <source>
        <dbReference type="EMBL" id="CUN51981.1"/>
    </source>
</evidence>
<evidence type="ECO:0000259" key="1">
    <source>
        <dbReference type="Pfam" id="PF00534"/>
    </source>
</evidence>
<dbReference type="PANTHER" id="PTHR45947">
    <property type="entry name" value="SULFOQUINOVOSYL TRANSFERASE SQD2"/>
    <property type="match status" value="1"/>
</dbReference>
<reference evidence="2 3" key="1">
    <citation type="submission" date="2015-09" db="EMBL/GenBank/DDBJ databases">
        <authorList>
            <consortium name="Pathogen Informatics"/>
        </authorList>
    </citation>
    <scope>NUCLEOTIDE SEQUENCE [LARGE SCALE GENOMIC DNA]</scope>
    <source>
        <strain evidence="2 3">2789STDY5608835</strain>
    </source>
</reference>
<proteinExistence type="predicted"/>